<dbReference type="PANTHER" id="PTHR13061:SF29">
    <property type="entry name" value="GAMMA CARBONIC ANHYDRASE-LIKE 1, MITOCHONDRIAL-RELATED"/>
    <property type="match status" value="1"/>
</dbReference>
<protein>
    <submittedName>
        <fullName evidence="1">Gamma carbonic anhydrase family protein</fullName>
    </submittedName>
</protein>
<evidence type="ECO:0000313" key="2">
    <source>
        <dbReference type="Proteomes" id="UP001320898"/>
    </source>
</evidence>
<dbReference type="CDD" id="cd04645">
    <property type="entry name" value="LbH_gamma_CA_like"/>
    <property type="match status" value="1"/>
</dbReference>
<dbReference type="InterPro" id="IPR001451">
    <property type="entry name" value="Hexapep"/>
</dbReference>
<proteinExistence type="predicted"/>
<dbReference type="Gene3D" id="2.160.10.10">
    <property type="entry name" value="Hexapeptide repeat proteins"/>
    <property type="match status" value="1"/>
</dbReference>
<keyword evidence="2" id="KW-1185">Reference proteome</keyword>
<accession>A0AAW5QXX4</accession>
<dbReference type="SUPFAM" id="SSF51161">
    <property type="entry name" value="Trimeric LpxA-like enzymes"/>
    <property type="match status" value="1"/>
</dbReference>
<dbReference type="InterPro" id="IPR047324">
    <property type="entry name" value="LbH_gamma_CA-like"/>
</dbReference>
<dbReference type="InterPro" id="IPR011004">
    <property type="entry name" value="Trimer_LpxA-like_sf"/>
</dbReference>
<sequence>MTVYSLDGVSPDLPQDGRYWIAPDASVMGKVRLKVDASVWFGAVLRGDNEWIEIGERSNVQDGCVFHTDMGFPLTIADDCTIGHKAILHGCTIGPCSLVGMGATVLNGVTVGENCLIGANALVPEGREIPNGSLVLGSPAKVVRMLTEAEIAGLKVSAQHYADNARRYAAGLKEL</sequence>
<dbReference type="PANTHER" id="PTHR13061">
    <property type="entry name" value="DYNACTIN SUBUNIT P25"/>
    <property type="match status" value="1"/>
</dbReference>
<evidence type="ECO:0000313" key="1">
    <source>
        <dbReference type="EMBL" id="MCT8972911.1"/>
    </source>
</evidence>
<dbReference type="EMBL" id="JALIDZ010000005">
    <property type="protein sequence ID" value="MCT8972911.1"/>
    <property type="molecule type" value="Genomic_DNA"/>
</dbReference>
<name>A0AAW5QXX4_9HYPH</name>
<dbReference type="RefSeq" id="WP_261616482.1">
    <property type="nucleotide sequence ID" value="NZ_JALIDZ010000005.1"/>
</dbReference>
<dbReference type="AlphaFoldDB" id="A0AAW5QXX4"/>
<gene>
    <name evidence="1" type="ORF">MUB46_13675</name>
</gene>
<dbReference type="InterPro" id="IPR050484">
    <property type="entry name" value="Transf_Hexapept/Carb_Anhydrase"/>
</dbReference>
<dbReference type="Pfam" id="PF00132">
    <property type="entry name" value="Hexapep"/>
    <property type="match status" value="1"/>
</dbReference>
<dbReference type="Proteomes" id="UP001320898">
    <property type="component" value="Unassembled WGS sequence"/>
</dbReference>
<organism evidence="1 2">
    <name type="scientific">Microbaculum marinisediminis</name>
    <dbReference type="NCBI Taxonomy" id="2931392"/>
    <lineage>
        <taxon>Bacteria</taxon>
        <taxon>Pseudomonadati</taxon>
        <taxon>Pseudomonadota</taxon>
        <taxon>Alphaproteobacteria</taxon>
        <taxon>Hyphomicrobiales</taxon>
        <taxon>Tepidamorphaceae</taxon>
        <taxon>Microbaculum</taxon>
    </lineage>
</organism>
<comment type="caution">
    <text evidence="1">The sequence shown here is derived from an EMBL/GenBank/DDBJ whole genome shotgun (WGS) entry which is preliminary data.</text>
</comment>
<reference evidence="1 2" key="1">
    <citation type="submission" date="2022-04" db="EMBL/GenBank/DDBJ databases">
        <authorList>
            <person name="Ye Y.-Q."/>
            <person name="Du Z.-J."/>
        </authorList>
    </citation>
    <scope>NUCLEOTIDE SEQUENCE [LARGE SCALE GENOMIC DNA]</scope>
    <source>
        <strain evidence="1 2">A6E488</strain>
    </source>
</reference>